<dbReference type="PANTHER" id="PTHR30221:SF1">
    <property type="entry name" value="SMALL-CONDUCTANCE MECHANOSENSITIVE CHANNEL"/>
    <property type="match status" value="1"/>
</dbReference>
<dbReference type="PANTHER" id="PTHR30221">
    <property type="entry name" value="SMALL-CONDUCTANCE MECHANOSENSITIVE CHANNEL"/>
    <property type="match status" value="1"/>
</dbReference>
<dbReference type="AlphaFoldDB" id="A0A9W6GWV2"/>
<dbReference type="Gene3D" id="2.30.30.60">
    <property type="match status" value="1"/>
</dbReference>
<keyword evidence="6" id="KW-0997">Cell inner membrane</keyword>
<evidence type="ECO:0000256" key="5">
    <source>
        <dbReference type="ARBA" id="ARBA00023136"/>
    </source>
</evidence>
<feature type="signal peptide" evidence="8">
    <location>
        <begin position="1"/>
        <end position="24"/>
    </location>
</feature>
<feature type="chain" id="PRO_5040825845" description="Small-conductance mechanosensitive channel" evidence="8">
    <location>
        <begin position="25"/>
        <end position="394"/>
    </location>
</feature>
<evidence type="ECO:0000256" key="7">
    <source>
        <dbReference type="SAM" id="MobiDB-lite"/>
    </source>
</evidence>
<dbReference type="InterPro" id="IPR045275">
    <property type="entry name" value="MscS_archaea/bacteria_type"/>
</dbReference>
<organism evidence="10 11">
    <name type="scientific">Methylocystis echinoides</name>
    <dbReference type="NCBI Taxonomy" id="29468"/>
    <lineage>
        <taxon>Bacteria</taxon>
        <taxon>Pseudomonadati</taxon>
        <taxon>Pseudomonadota</taxon>
        <taxon>Alphaproteobacteria</taxon>
        <taxon>Hyphomicrobiales</taxon>
        <taxon>Methylocystaceae</taxon>
        <taxon>Methylocystis</taxon>
    </lineage>
</organism>
<comment type="subcellular location">
    <subcellularLocation>
        <location evidence="6">Cell inner membrane</location>
        <topology evidence="6">Multi-pass membrane protein</topology>
    </subcellularLocation>
    <subcellularLocation>
        <location evidence="1">Membrane</location>
        <topology evidence="1">Multi-pass membrane protein</topology>
    </subcellularLocation>
</comment>
<keyword evidence="6" id="KW-1003">Cell membrane</keyword>
<feature type="transmembrane region" description="Helical" evidence="6">
    <location>
        <begin position="267"/>
        <end position="288"/>
    </location>
</feature>
<feature type="region of interest" description="Disordered" evidence="7">
    <location>
        <begin position="125"/>
        <end position="144"/>
    </location>
</feature>
<evidence type="ECO:0000256" key="4">
    <source>
        <dbReference type="ARBA" id="ARBA00022989"/>
    </source>
</evidence>
<feature type="compositionally biased region" description="Low complexity" evidence="7">
    <location>
        <begin position="125"/>
        <end position="141"/>
    </location>
</feature>
<comment type="similarity">
    <text evidence="2 6">Belongs to the MscS (TC 1.A.23) family.</text>
</comment>
<reference evidence="10" key="1">
    <citation type="journal article" date="2023" name="Int. J. Syst. Evol. Microbiol.">
        <title>Methylocystis iwaonis sp. nov., a type II methane-oxidizing bacterium from surface soil of a rice paddy field in Japan, and emended description of the genus Methylocystis (ex Whittenbury et al. 1970) Bowman et al. 1993.</title>
        <authorList>
            <person name="Kaise H."/>
            <person name="Sawadogo J.B."/>
            <person name="Alam M.S."/>
            <person name="Ueno C."/>
            <person name="Dianou D."/>
            <person name="Shinjo R."/>
            <person name="Asakawa S."/>
        </authorList>
    </citation>
    <scope>NUCLEOTIDE SEQUENCE</scope>
    <source>
        <strain evidence="10">LMG27198</strain>
    </source>
</reference>
<keyword evidence="11" id="KW-1185">Reference proteome</keyword>
<keyword evidence="8" id="KW-0732">Signal</keyword>
<keyword evidence="6" id="KW-0407">Ion channel</keyword>
<name>A0A9W6GWV2_9HYPH</name>
<dbReference type="EMBL" id="BSEC01000001">
    <property type="protein sequence ID" value="GLI94290.1"/>
    <property type="molecule type" value="Genomic_DNA"/>
</dbReference>
<comment type="subunit">
    <text evidence="6">Homoheptamer.</text>
</comment>
<evidence type="ECO:0000256" key="3">
    <source>
        <dbReference type="ARBA" id="ARBA00022692"/>
    </source>
</evidence>
<keyword evidence="4 6" id="KW-1133">Transmembrane helix</keyword>
<comment type="function">
    <text evidence="6">Mechanosensitive channel that participates in the regulation of osmotic pressure changes within the cell, opening in response to stretch forces in the membrane lipid bilayer, without the need for other proteins. Contributes to normal resistance to hypoosmotic shock. Forms an ion channel of 1.0 nanosiemens conductance with a slight preference for anions.</text>
</comment>
<evidence type="ECO:0000256" key="1">
    <source>
        <dbReference type="ARBA" id="ARBA00004141"/>
    </source>
</evidence>
<evidence type="ECO:0000313" key="11">
    <source>
        <dbReference type="Proteomes" id="UP001144323"/>
    </source>
</evidence>
<accession>A0A9W6GWV2</accession>
<comment type="caution">
    <text evidence="6">Lacks conserved residue(s) required for the propagation of feature annotation.</text>
</comment>
<dbReference type="RefSeq" id="WP_281804294.1">
    <property type="nucleotide sequence ID" value="NZ_BSEC01000001.1"/>
</dbReference>
<dbReference type="SUPFAM" id="SSF50182">
    <property type="entry name" value="Sm-like ribonucleoproteins"/>
    <property type="match status" value="1"/>
</dbReference>
<dbReference type="SUPFAM" id="SSF82861">
    <property type="entry name" value="Mechanosensitive channel protein MscS (YggB), transmembrane region"/>
    <property type="match status" value="1"/>
</dbReference>
<feature type="domain" description="Mechanosensitive ion channel MscS" evidence="9">
    <location>
        <begin position="313"/>
        <end position="379"/>
    </location>
</feature>
<evidence type="ECO:0000256" key="8">
    <source>
        <dbReference type="SAM" id="SignalP"/>
    </source>
</evidence>
<comment type="caution">
    <text evidence="10">The sequence shown here is derived from an EMBL/GenBank/DDBJ whole genome shotgun (WGS) entry which is preliminary data.</text>
</comment>
<evidence type="ECO:0000313" key="10">
    <source>
        <dbReference type="EMBL" id="GLI94290.1"/>
    </source>
</evidence>
<keyword evidence="6" id="KW-0406">Ion transport</keyword>
<dbReference type="InterPro" id="IPR011014">
    <property type="entry name" value="MscS_channel_TM-2"/>
</dbReference>
<gene>
    <name evidence="10" type="ORF">LMG27198_32820</name>
</gene>
<dbReference type="InterPro" id="IPR010920">
    <property type="entry name" value="LSM_dom_sf"/>
</dbReference>
<dbReference type="Gene3D" id="1.10.287.1260">
    <property type="match status" value="1"/>
</dbReference>
<dbReference type="GO" id="GO:0008381">
    <property type="term" value="F:mechanosensitive monoatomic ion channel activity"/>
    <property type="evidence" value="ECO:0007669"/>
    <property type="project" value="InterPro"/>
</dbReference>
<feature type="transmembrane region" description="Helical" evidence="6">
    <location>
        <begin position="229"/>
        <end position="246"/>
    </location>
</feature>
<protein>
    <recommendedName>
        <fullName evidence="6">Small-conductance mechanosensitive channel</fullName>
    </recommendedName>
</protein>
<keyword evidence="6" id="KW-0813">Transport</keyword>
<sequence length="394" mass="41181">MVSCTLRKRFATTVLVLGFFLGGAANLAAQTTPEQPADAAAAAPAAPPAVAPAKPKAITANPAIDLDDLKLIVEPMTKAELEAESDAWFALLRAKVSEISKAEIAIRRKNREIAAIQAKAKATAAAAPQTEGTPAPQQAAAKTEAKSDAKVQLVDYSTKLAAERTAIIDRFKVVLDELDVLGGDTKAQRAYITAVSGIKVEVSDYVSTIARLKAWVTSDEGGLRWAKNIGLFLTYVLGSVVVARIARGILRRSSAIASATSNLLRSFIIDWSGRAIVALGFLAGLSALEVNLAPVLAVIGAAGFVVAFALQGTLSNLASGLLIMVNKPFDIGDEIEVGGDIKGRVEAVSIFSTYVVTAENTRKIVPNNTIWGGVIINHSTGGVSPAHPTFTAAE</sequence>
<evidence type="ECO:0000256" key="6">
    <source>
        <dbReference type="RuleBase" id="RU369025"/>
    </source>
</evidence>
<feature type="transmembrane region" description="Helical" evidence="6">
    <location>
        <begin position="294"/>
        <end position="314"/>
    </location>
</feature>
<keyword evidence="5 6" id="KW-0472">Membrane</keyword>
<dbReference type="InterPro" id="IPR023408">
    <property type="entry name" value="MscS_beta-dom_sf"/>
</dbReference>
<dbReference type="InterPro" id="IPR006685">
    <property type="entry name" value="MscS_channel_2nd"/>
</dbReference>
<dbReference type="Proteomes" id="UP001144323">
    <property type="component" value="Unassembled WGS sequence"/>
</dbReference>
<dbReference type="Pfam" id="PF00924">
    <property type="entry name" value="MS_channel_2nd"/>
    <property type="match status" value="1"/>
</dbReference>
<dbReference type="GO" id="GO:0005886">
    <property type="term" value="C:plasma membrane"/>
    <property type="evidence" value="ECO:0007669"/>
    <property type="project" value="UniProtKB-SubCell"/>
</dbReference>
<evidence type="ECO:0000256" key="2">
    <source>
        <dbReference type="ARBA" id="ARBA00008017"/>
    </source>
</evidence>
<keyword evidence="3 6" id="KW-0812">Transmembrane</keyword>
<proteinExistence type="inferred from homology"/>
<evidence type="ECO:0000259" key="9">
    <source>
        <dbReference type="Pfam" id="PF00924"/>
    </source>
</evidence>